<sequence>MDSSSTVPVVGCGTVAALTADGRHSVLVTWHVLLDFGRFLFILWPSRYHWHAVQLPHNPLPPTPWVIWAAVDGDCGVAVLSTPQLPGHAPHLRLCSQPPTHAATLRLLRPKVLSASETEGAHQANAQ</sequence>
<dbReference type="Proteomes" id="UP001381693">
    <property type="component" value="Unassembled WGS sequence"/>
</dbReference>
<accession>A0AAN9ABG0</accession>
<comment type="caution">
    <text evidence="1">The sequence shown here is derived from an EMBL/GenBank/DDBJ whole genome shotgun (WGS) entry which is preliminary data.</text>
</comment>
<name>A0AAN9ABG0_HALRR</name>
<reference evidence="1 2" key="1">
    <citation type="submission" date="2023-11" db="EMBL/GenBank/DDBJ databases">
        <title>Halocaridina rubra genome assembly.</title>
        <authorList>
            <person name="Smith C."/>
        </authorList>
    </citation>
    <scope>NUCLEOTIDE SEQUENCE [LARGE SCALE GENOMIC DNA]</scope>
    <source>
        <strain evidence="1">EP-1</strain>
        <tissue evidence="1">Whole</tissue>
    </source>
</reference>
<dbReference type="AlphaFoldDB" id="A0AAN9ABG0"/>
<evidence type="ECO:0000313" key="2">
    <source>
        <dbReference type="Proteomes" id="UP001381693"/>
    </source>
</evidence>
<organism evidence="1 2">
    <name type="scientific">Halocaridina rubra</name>
    <name type="common">Hawaiian red shrimp</name>
    <dbReference type="NCBI Taxonomy" id="373956"/>
    <lineage>
        <taxon>Eukaryota</taxon>
        <taxon>Metazoa</taxon>
        <taxon>Ecdysozoa</taxon>
        <taxon>Arthropoda</taxon>
        <taxon>Crustacea</taxon>
        <taxon>Multicrustacea</taxon>
        <taxon>Malacostraca</taxon>
        <taxon>Eumalacostraca</taxon>
        <taxon>Eucarida</taxon>
        <taxon>Decapoda</taxon>
        <taxon>Pleocyemata</taxon>
        <taxon>Caridea</taxon>
        <taxon>Atyoidea</taxon>
        <taxon>Atyidae</taxon>
        <taxon>Halocaridina</taxon>
    </lineage>
</organism>
<feature type="non-terminal residue" evidence="1">
    <location>
        <position position="127"/>
    </location>
</feature>
<protein>
    <submittedName>
        <fullName evidence="1">Uncharacterized protein</fullName>
    </submittedName>
</protein>
<proteinExistence type="predicted"/>
<gene>
    <name evidence="1" type="ORF">SK128_011629</name>
</gene>
<keyword evidence="2" id="KW-1185">Reference proteome</keyword>
<evidence type="ECO:0000313" key="1">
    <source>
        <dbReference type="EMBL" id="KAK7077692.1"/>
    </source>
</evidence>
<dbReference type="EMBL" id="JAXCGZ010008391">
    <property type="protein sequence ID" value="KAK7077692.1"/>
    <property type="molecule type" value="Genomic_DNA"/>
</dbReference>